<evidence type="ECO:0008006" key="4">
    <source>
        <dbReference type="Google" id="ProtNLM"/>
    </source>
</evidence>
<keyword evidence="1" id="KW-1133">Transmembrane helix</keyword>
<dbReference type="Proteomes" id="UP001054252">
    <property type="component" value="Unassembled WGS sequence"/>
</dbReference>
<comment type="caution">
    <text evidence="2">The sequence shown here is derived from an EMBL/GenBank/DDBJ whole genome shotgun (WGS) entry which is preliminary data.</text>
</comment>
<reference evidence="2 3" key="1">
    <citation type="journal article" date="2021" name="Commun. Biol.">
        <title>The genome of Shorea leprosula (Dipterocarpaceae) highlights the ecological relevance of drought in aseasonal tropical rainforests.</title>
        <authorList>
            <person name="Ng K.K.S."/>
            <person name="Kobayashi M.J."/>
            <person name="Fawcett J.A."/>
            <person name="Hatakeyama M."/>
            <person name="Paape T."/>
            <person name="Ng C.H."/>
            <person name="Ang C.C."/>
            <person name="Tnah L.H."/>
            <person name="Lee C.T."/>
            <person name="Nishiyama T."/>
            <person name="Sese J."/>
            <person name="O'Brien M.J."/>
            <person name="Copetti D."/>
            <person name="Mohd Noor M.I."/>
            <person name="Ong R.C."/>
            <person name="Putra M."/>
            <person name="Sireger I.Z."/>
            <person name="Indrioko S."/>
            <person name="Kosugi Y."/>
            <person name="Izuno A."/>
            <person name="Isagi Y."/>
            <person name="Lee S.L."/>
            <person name="Shimizu K.K."/>
        </authorList>
    </citation>
    <scope>NUCLEOTIDE SEQUENCE [LARGE SCALE GENOMIC DNA]</scope>
    <source>
        <strain evidence="2">214</strain>
    </source>
</reference>
<keyword evidence="1" id="KW-0472">Membrane</keyword>
<organism evidence="2 3">
    <name type="scientific">Rubroshorea leprosula</name>
    <dbReference type="NCBI Taxonomy" id="152421"/>
    <lineage>
        <taxon>Eukaryota</taxon>
        <taxon>Viridiplantae</taxon>
        <taxon>Streptophyta</taxon>
        <taxon>Embryophyta</taxon>
        <taxon>Tracheophyta</taxon>
        <taxon>Spermatophyta</taxon>
        <taxon>Magnoliopsida</taxon>
        <taxon>eudicotyledons</taxon>
        <taxon>Gunneridae</taxon>
        <taxon>Pentapetalae</taxon>
        <taxon>rosids</taxon>
        <taxon>malvids</taxon>
        <taxon>Malvales</taxon>
        <taxon>Dipterocarpaceae</taxon>
        <taxon>Rubroshorea</taxon>
    </lineage>
</organism>
<proteinExistence type="predicted"/>
<accession>A0AAV5HEH1</accession>
<name>A0AAV5HEH1_9ROSI</name>
<gene>
    <name evidence="2" type="ORF">SLEP1_g1666</name>
</gene>
<evidence type="ECO:0000313" key="2">
    <source>
        <dbReference type="EMBL" id="GKU87228.1"/>
    </source>
</evidence>
<keyword evidence="1" id="KW-0812">Transmembrane</keyword>
<evidence type="ECO:0000256" key="1">
    <source>
        <dbReference type="SAM" id="Phobius"/>
    </source>
</evidence>
<protein>
    <recommendedName>
        <fullName evidence="4">Transmembrane protein</fullName>
    </recommendedName>
</protein>
<keyword evidence="3" id="KW-1185">Reference proteome</keyword>
<evidence type="ECO:0000313" key="3">
    <source>
        <dbReference type="Proteomes" id="UP001054252"/>
    </source>
</evidence>
<sequence length="125" mass="13665">MSQSMASHSQGSEATSGNRGGFSYLSSTMKERLDSATVVLCLQGRQHGLNHMQEGGCMDAATCDFERCTEMLKDEMARELECRMKAMGDGVCVGVENSVRRLIKNLLLIILVVVVVIIAFVYGQL</sequence>
<feature type="transmembrane region" description="Helical" evidence="1">
    <location>
        <begin position="106"/>
        <end position="123"/>
    </location>
</feature>
<dbReference type="AlphaFoldDB" id="A0AAV5HEH1"/>
<dbReference type="EMBL" id="BPVZ01000002">
    <property type="protein sequence ID" value="GKU87228.1"/>
    <property type="molecule type" value="Genomic_DNA"/>
</dbReference>